<dbReference type="EMBL" id="PVMZ01000027">
    <property type="protein sequence ID" value="PRX12674.1"/>
    <property type="molecule type" value="Genomic_DNA"/>
</dbReference>
<protein>
    <recommendedName>
        <fullName evidence="3">Lysine N-acyltransferase MbtK</fullName>
    </recommendedName>
    <alternativeName>
        <fullName evidence="5">Mycobactin synthase protein K</fullName>
    </alternativeName>
</protein>
<keyword evidence="8" id="KW-1185">Reference proteome</keyword>
<accession>A0A2T0JXE4</accession>
<dbReference type="InterPro" id="IPR016181">
    <property type="entry name" value="Acyl_CoA_acyltransferase"/>
</dbReference>
<evidence type="ECO:0000256" key="4">
    <source>
        <dbReference type="ARBA" id="ARBA00023251"/>
    </source>
</evidence>
<dbReference type="AlphaFoldDB" id="A0A2T0JXE4"/>
<dbReference type="Proteomes" id="UP000239415">
    <property type="component" value="Unassembled WGS sequence"/>
</dbReference>
<comment type="pathway">
    <text evidence="2">Siderophore biosynthesis; mycobactin biosynthesis.</text>
</comment>
<evidence type="ECO:0000256" key="1">
    <source>
        <dbReference type="ARBA" id="ARBA00003818"/>
    </source>
</evidence>
<dbReference type="UniPathway" id="UPA00011"/>
<dbReference type="RefSeq" id="WP_106329498.1">
    <property type="nucleotide sequence ID" value="NZ_BOMO01000152.1"/>
</dbReference>
<dbReference type="Gene3D" id="3.40.630.30">
    <property type="match status" value="1"/>
</dbReference>
<dbReference type="GO" id="GO:0019290">
    <property type="term" value="P:siderophore biosynthetic process"/>
    <property type="evidence" value="ECO:0007669"/>
    <property type="project" value="InterPro"/>
</dbReference>
<keyword evidence="7" id="KW-0808">Transferase</keyword>
<dbReference type="PANTHER" id="PTHR31438">
    <property type="entry name" value="LYSINE N-ACYLTRANSFERASE C17G9.06C-RELATED"/>
    <property type="match status" value="1"/>
</dbReference>
<reference evidence="7 8" key="1">
    <citation type="submission" date="2018-03" db="EMBL/GenBank/DDBJ databases">
        <title>Genomic Encyclopedia of Archaeal and Bacterial Type Strains, Phase II (KMG-II): from individual species to whole genera.</title>
        <authorList>
            <person name="Goeker M."/>
        </authorList>
    </citation>
    <scope>NUCLEOTIDE SEQUENCE [LARGE SCALE GENOMIC DNA]</scope>
    <source>
        <strain evidence="7 8">DSM 43146</strain>
    </source>
</reference>
<gene>
    <name evidence="7" type="ORF">CLV67_12797</name>
</gene>
<dbReference type="SUPFAM" id="SSF55729">
    <property type="entry name" value="Acyl-CoA N-acyltransferases (Nat)"/>
    <property type="match status" value="1"/>
</dbReference>
<dbReference type="GO" id="GO:0046677">
    <property type="term" value="P:response to antibiotic"/>
    <property type="evidence" value="ECO:0007669"/>
    <property type="project" value="UniProtKB-KW"/>
</dbReference>
<evidence type="ECO:0000256" key="3">
    <source>
        <dbReference type="ARBA" id="ARBA00020586"/>
    </source>
</evidence>
<dbReference type="PROSITE" id="PS51186">
    <property type="entry name" value="GNAT"/>
    <property type="match status" value="1"/>
</dbReference>
<feature type="domain" description="N-acetyltransferase" evidence="6">
    <location>
        <begin position="2"/>
        <end position="177"/>
    </location>
</feature>
<comment type="function">
    <text evidence="1">Acyltransferase required for the direct transfer of medium- to long-chain fatty acyl moieties from a carrier protein (MbtL) on to the epsilon-amino group of lysine residue in the mycobactin core.</text>
</comment>
<evidence type="ECO:0000256" key="2">
    <source>
        <dbReference type="ARBA" id="ARBA00005102"/>
    </source>
</evidence>
<dbReference type="GO" id="GO:0016410">
    <property type="term" value="F:N-acyltransferase activity"/>
    <property type="evidence" value="ECO:0007669"/>
    <property type="project" value="TreeGrafter"/>
</dbReference>
<organism evidence="7 8">
    <name type="scientific">Actinoplanes italicus</name>
    <dbReference type="NCBI Taxonomy" id="113567"/>
    <lineage>
        <taxon>Bacteria</taxon>
        <taxon>Bacillati</taxon>
        <taxon>Actinomycetota</taxon>
        <taxon>Actinomycetes</taxon>
        <taxon>Micromonosporales</taxon>
        <taxon>Micromonosporaceae</taxon>
        <taxon>Actinoplanes</taxon>
    </lineage>
</organism>
<dbReference type="SMART" id="SM01006">
    <property type="entry name" value="AlcB"/>
    <property type="match status" value="1"/>
</dbReference>
<dbReference type="Pfam" id="PF13523">
    <property type="entry name" value="Acetyltransf_8"/>
    <property type="match status" value="1"/>
</dbReference>
<proteinExistence type="predicted"/>
<sequence length="179" mass="20251">MMAWRHVTPDDFPLLARWLAQPHVARWWNHETSAAAVERDFGPSARREEPNEDLLAFLGGIPVGLLQRSFLHDYPEYLDDLAPLTAVPPRAMTIDYLIGDAADIGRGIGTRMIRSALEQIWADHKDAECVIVAVHADNPRSWRALEKAGLTRVAHGEIAPDNPIDDRRHYVYRTDRPTS</sequence>
<evidence type="ECO:0000256" key="5">
    <source>
        <dbReference type="ARBA" id="ARBA00031122"/>
    </source>
</evidence>
<name>A0A2T0JXE4_9ACTN</name>
<evidence type="ECO:0000313" key="8">
    <source>
        <dbReference type="Proteomes" id="UP000239415"/>
    </source>
</evidence>
<dbReference type="InterPro" id="IPR019432">
    <property type="entry name" value="Acyltransferase_MbtK/IucB-like"/>
</dbReference>
<dbReference type="InterPro" id="IPR000182">
    <property type="entry name" value="GNAT_dom"/>
</dbReference>
<evidence type="ECO:0000259" key="6">
    <source>
        <dbReference type="PROSITE" id="PS51186"/>
    </source>
</evidence>
<dbReference type="PANTHER" id="PTHR31438:SF1">
    <property type="entry name" value="LYSINE N-ACYLTRANSFERASE C17G9.06C-RELATED"/>
    <property type="match status" value="1"/>
</dbReference>
<keyword evidence="4" id="KW-0046">Antibiotic resistance</keyword>
<dbReference type="OrthoDB" id="9814648at2"/>
<comment type="caution">
    <text evidence="7">The sequence shown here is derived from an EMBL/GenBank/DDBJ whole genome shotgun (WGS) entry which is preliminary data.</text>
</comment>
<evidence type="ECO:0000313" key="7">
    <source>
        <dbReference type="EMBL" id="PRX12674.1"/>
    </source>
</evidence>